<keyword evidence="4" id="KW-1185">Reference proteome</keyword>
<dbReference type="PANTHER" id="PTHR23509">
    <property type="entry name" value="PA-PL1 PHOSPHOLIPASE FAMILY"/>
    <property type="match status" value="1"/>
</dbReference>
<feature type="region of interest" description="Disordered" evidence="1">
    <location>
        <begin position="136"/>
        <end position="163"/>
    </location>
</feature>
<gene>
    <name evidence="3" type="ORF">P8C59_005372</name>
</gene>
<feature type="region of interest" description="Disordered" evidence="1">
    <location>
        <begin position="483"/>
        <end position="502"/>
    </location>
</feature>
<name>A0AAD9I498_9PEZI</name>
<organism evidence="3 4">
    <name type="scientific">Phyllachora maydis</name>
    <dbReference type="NCBI Taxonomy" id="1825666"/>
    <lineage>
        <taxon>Eukaryota</taxon>
        <taxon>Fungi</taxon>
        <taxon>Dikarya</taxon>
        <taxon>Ascomycota</taxon>
        <taxon>Pezizomycotina</taxon>
        <taxon>Sordariomycetes</taxon>
        <taxon>Sordariomycetidae</taxon>
        <taxon>Phyllachorales</taxon>
        <taxon>Phyllachoraceae</taxon>
        <taxon>Phyllachora</taxon>
    </lineage>
</organism>
<protein>
    <recommendedName>
        <fullName evidence="2">DDHD domain-containing protein</fullName>
    </recommendedName>
</protein>
<dbReference type="GO" id="GO:0005737">
    <property type="term" value="C:cytoplasm"/>
    <property type="evidence" value="ECO:0007669"/>
    <property type="project" value="TreeGrafter"/>
</dbReference>
<feature type="region of interest" description="Disordered" evidence="1">
    <location>
        <begin position="223"/>
        <end position="265"/>
    </location>
</feature>
<dbReference type="SMART" id="SM01127">
    <property type="entry name" value="DDHD"/>
    <property type="match status" value="1"/>
</dbReference>
<accession>A0AAD9I498</accession>
<dbReference type="Pfam" id="PF02862">
    <property type="entry name" value="DDHD"/>
    <property type="match status" value="2"/>
</dbReference>
<dbReference type="PROSITE" id="PS51043">
    <property type="entry name" value="DDHD"/>
    <property type="match status" value="1"/>
</dbReference>
<reference evidence="3" key="1">
    <citation type="journal article" date="2023" name="Mol. Plant Microbe Interact.">
        <title>Elucidating the Obligate Nature and Biological Capacity of an Invasive Fungal Corn Pathogen.</title>
        <authorList>
            <person name="MacCready J.S."/>
            <person name="Roggenkamp E.M."/>
            <person name="Gdanetz K."/>
            <person name="Chilvers M.I."/>
        </authorList>
    </citation>
    <scope>NUCLEOTIDE SEQUENCE</scope>
    <source>
        <strain evidence="3">PM02</strain>
    </source>
</reference>
<feature type="compositionally biased region" description="Basic residues" evidence="1">
    <location>
        <begin position="928"/>
        <end position="940"/>
    </location>
</feature>
<feature type="region of interest" description="Disordered" evidence="1">
    <location>
        <begin position="96"/>
        <end position="121"/>
    </location>
</feature>
<dbReference type="PANTHER" id="PTHR23509:SF6">
    <property type="entry name" value="PHOSPHOLIPASE C1020.13C-RELATED"/>
    <property type="match status" value="1"/>
</dbReference>
<dbReference type="EMBL" id="JAQQPM010000004">
    <property type="protein sequence ID" value="KAK2070911.1"/>
    <property type="molecule type" value="Genomic_DNA"/>
</dbReference>
<proteinExistence type="predicted"/>
<evidence type="ECO:0000313" key="3">
    <source>
        <dbReference type="EMBL" id="KAK2070911.1"/>
    </source>
</evidence>
<dbReference type="GO" id="GO:0004620">
    <property type="term" value="F:phospholipase activity"/>
    <property type="evidence" value="ECO:0007669"/>
    <property type="project" value="TreeGrafter"/>
</dbReference>
<evidence type="ECO:0000313" key="4">
    <source>
        <dbReference type="Proteomes" id="UP001217918"/>
    </source>
</evidence>
<feature type="domain" description="DDHD" evidence="2">
    <location>
        <begin position="711"/>
        <end position="914"/>
    </location>
</feature>
<evidence type="ECO:0000256" key="1">
    <source>
        <dbReference type="SAM" id="MobiDB-lite"/>
    </source>
</evidence>
<sequence>MSADHVPHTYQGPCRLSPVIELPPVSQELDGIPDIQAQYFYSSPIPIDDPLSAPASTSATTSEARNAKAPLRPFSPGDNNALERAWLRLASDYQRQSHAQSLRAPSPGPGPGPGPPALASAAADKLAAVIHDLVAQHAQKHADPGAPSSRPGPGSDFPTVAVSPSNRAATDQLVCCAELLVDASAALRTEFCALARKRLPMLDLDRVVCAVMDARSRVHVDAAPPSERVETGPTLRSTSLSSPSPTSPCGFPAAQEDVGSLRRGSQRHNSAEVAVGLSRLHLVSLPVLQMKPIYWSPVNDMAVVMRATWFYSDTMSPLHPAVANQLEAGYRELKPWTETWADELRSAVNVGPLGEVKVSHRLWPQASVSTKTPKAKAESAPGPLISADPFCAARCFRGEAAAEGTTEPVHPNERMAVPTTPDVKAFAAHQVIYKDASAAFLLKPSLQPSAYYNRKPVAKIMSGHTVGIPVVRGFKPDACRRLHDKASPTPRPEDDNAGHAALGSGTPAACPGCLKETSRSQVTDLCLVIHGIGQKFAERVESFHFTHAITAFRRAVALELRGPAVQPVLRPGQNGIMVLPINWRHTLRFEDGGPMEDQDRAAHAPASFGLRDIEPNTIKSVRSLISDVMFDIPFYMSHHKSKMIAALVGEANRVYRLWCRNNPAFVAHGRVHLIGHSLGSAMATEVLSRQPTMVPPLPLTGPTTPELLGHFAFNTTNLFLLGSPAAFFLLLERGGLCPRRGRVKPGADPRDLVSNDVVGDPGMFGCLAVDNLYNILAKEDPIAYLLNGTVDPAYAASLNVAYAPSTNTSLLKSVGDAVRGLVGVAGSAEASVGTLRRPTTARLPSQLELEVHDFSREEIAEKKAFLLNDNGQIDWFLRSGGGPLEIQYLNMLSAHTSYWTNPDLIRLLCIEIGREPGRAATLPSMRATKARRRPPVPRVR</sequence>
<dbReference type="SUPFAM" id="SSF53474">
    <property type="entry name" value="alpha/beta-Hydrolases"/>
    <property type="match status" value="1"/>
</dbReference>
<dbReference type="GO" id="GO:0046872">
    <property type="term" value="F:metal ion binding"/>
    <property type="evidence" value="ECO:0007669"/>
    <property type="project" value="InterPro"/>
</dbReference>
<dbReference type="InterPro" id="IPR029058">
    <property type="entry name" value="AB_hydrolase_fold"/>
</dbReference>
<feature type="compositionally biased region" description="Basic and acidic residues" evidence="1">
    <location>
        <begin position="483"/>
        <end position="497"/>
    </location>
</feature>
<feature type="region of interest" description="Disordered" evidence="1">
    <location>
        <begin position="51"/>
        <end position="78"/>
    </location>
</feature>
<feature type="compositionally biased region" description="Pro residues" evidence="1">
    <location>
        <begin position="106"/>
        <end position="116"/>
    </location>
</feature>
<dbReference type="Proteomes" id="UP001217918">
    <property type="component" value="Unassembled WGS sequence"/>
</dbReference>
<comment type="caution">
    <text evidence="3">The sequence shown here is derived from an EMBL/GenBank/DDBJ whole genome shotgun (WGS) entry which is preliminary data.</text>
</comment>
<feature type="compositionally biased region" description="Low complexity" evidence="1">
    <location>
        <begin position="144"/>
        <end position="155"/>
    </location>
</feature>
<dbReference type="AlphaFoldDB" id="A0AAD9I498"/>
<dbReference type="InterPro" id="IPR058055">
    <property type="entry name" value="PA-PLA1"/>
</dbReference>
<feature type="compositionally biased region" description="Low complexity" evidence="1">
    <location>
        <begin position="231"/>
        <end position="248"/>
    </location>
</feature>
<dbReference type="InterPro" id="IPR004177">
    <property type="entry name" value="DDHD_dom"/>
</dbReference>
<feature type="region of interest" description="Disordered" evidence="1">
    <location>
        <begin position="921"/>
        <end position="940"/>
    </location>
</feature>
<feature type="compositionally biased region" description="Low complexity" evidence="1">
    <location>
        <begin position="52"/>
        <end position="64"/>
    </location>
</feature>
<evidence type="ECO:0000259" key="2">
    <source>
        <dbReference type="PROSITE" id="PS51043"/>
    </source>
</evidence>